<feature type="binding site" evidence="11">
    <location>
        <position position="201"/>
    </location>
    <ligand>
        <name>Zn(2+)</name>
        <dbReference type="ChEBI" id="CHEBI:29105"/>
    </ligand>
</feature>
<evidence type="ECO:0000256" key="1">
    <source>
        <dbReference type="ARBA" id="ARBA00005061"/>
    </source>
</evidence>
<evidence type="ECO:0000256" key="10">
    <source>
        <dbReference type="ARBA" id="ARBA00047890"/>
    </source>
</evidence>
<keyword evidence="2 11" id="KW-0436">Ligase</keyword>
<name>A0A0B7DCQ7_PSEFL</name>
<comment type="catalytic activity">
    <reaction evidence="10 11">
        <text>7-carboxy-7-carbaguanine + NH4(+) + 2 ATP = 7-cyano-7-carbaguanine + 2 AMP + 2 diphosphate + 2 H(+)</text>
        <dbReference type="Rhea" id="RHEA:27982"/>
        <dbReference type="ChEBI" id="CHEBI:15378"/>
        <dbReference type="ChEBI" id="CHEBI:28938"/>
        <dbReference type="ChEBI" id="CHEBI:30616"/>
        <dbReference type="ChEBI" id="CHEBI:33019"/>
        <dbReference type="ChEBI" id="CHEBI:45075"/>
        <dbReference type="ChEBI" id="CHEBI:61036"/>
        <dbReference type="ChEBI" id="CHEBI:456215"/>
        <dbReference type="EC" id="6.3.4.20"/>
    </reaction>
</comment>
<reference evidence="12 13" key="1">
    <citation type="submission" date="2019-09" db="EMBL/GenBank/DDBJ databases">
        <authorList>
            <person name="Chandra G."/>
            <person name="Truman W A."/>
        </authorList>
    </citation>
    <scope>NUCLEOTIDE SEQUENCE [LARGE SCALE GENOMIC DNA]</scope>
    <source>
        <strain evidence="12">PS732</strain>
    </source>
</reference>
<dbReference type="Gene3D" id="3.40.50.620">
    <property type="entry name" value="HUPs"/>
    <property type="match status" value="1"/>
</dbReference>
<feature type="binding site" evidence="11">
    <location>
        <position position="217"/>
    </location>
    <ligand>
        <name>Zn(2+)</name>
        <dbReference type="ChEBI" id="CHEBI:29105"/>
    </ligand>
</feature>
<dbReference type="EC" id="6.3.4.20" evidence="9 11"/>
<feature type="binding site" evidence="11">
    <location>
        <begin position="22"/>
        <end position="32"/>
    </location>
    <ligand>
        <name>ATP</name>
        <dbReference type="ChEBI" id="CHEBI:30616"/>
    </ligand>
</feature>
<evidence type="ECO:0000313" key="13">
    <source>
        <dbReference type="Proteomes" id="UP000325779"/>
    </source>
</evidence>
<dbReference type="Proteomes" id="UP000325779">
    <property type="component" value="Unassembled WGS sequence"/>
</dbReference>
<evidence type="ECO:0000256" key="7">
    <source>
        <dbReference type="ARBA" id="ARBA00022840"/>
    </source>
</evidence>
<dbReference type="GO" id="GO:0008616">
    <property type="term" value="P:tRNA queuosine(34) biosynthetic process"/>
    <property type="evidence" value="ECO:0007669"/>
    <property type="project" value="UniProtKB-UniRule"/>
</dbReference>
<protein>
    <recommendedName>
        <fullName evidence="9 11">7-cyano-7-deazaguanine synthase</fullName>
        <ecNumber evidence="9 11">6.3.4.20</ecNumber>
    </recommendedName>
    <alternativeName>
        <fullName evidence="11">7-cyano-7-carbaguanine synthase</fullName>
    </alternativeName>
    <alternativeName>
        <fullName evidence="11">PreQ(0) synthase</fullName>
    </alternativeName>
    <alternativeName>
        <fullName evidence="11">Queuosine biosynthesis protein QueC</fullName>
    </alternativeName>
</protein>
<comment type="pathway">
    <text evidence="1 11">Purine metabolism; 7-cyano-7-deazaguanine biosynthesis.</text>
</comment>
<dbReference type="NCBIfam" id="TIGR00364">
    <property type="entry name" value="7-cyano-7-deazaguanine synthase QueC"/>
    <property type="match status" value="1"/>
</dbReference>
<dbReference type="PANTHER" id="PTHR42914:SF1">
    <property type="entry name" value="7-CYANO-7-DEAZAGUANINE SYNTHASE"/>
    <property type="match status" value="1"/>
</dbReference>
<feature type="binding site" evidence="11">
    <location>
        <position position="211"/>
    </location>
    <ligand>
        <name>Zn(2+)</name>
        <dbReference type="ChEBI" id="CHEBI:29105"/>
    </ligand>
</feature>
<dbReference type="PIRSF" id="PIRSF006293">
    <property type="entry name" value="ExsB"/>
    <property type="match status" value="1"/>
</dbReference>
<sequence length="236" mass="25099">MSRGAEMTEQLNTTEKRAVILLSGGLDSATVVAMARAEGYACYTMSFDYGQRSHAELHAAARVARDLGVVEHKVIGINLNGMGGSALTDTSIDIPEELGEGIPVTYVPARNTVFLSLALGWAEVLGARDIFIGVNAVDYSGYPDCRPEFIESFERMANLATKAGVEGDGFRIQAPLQNLSKAQIVQAGVKLGVDYGLTVSCYQADDEGRACGKCDSCRLRAEGFAAAGVSDPTPYF</sequence>
<proteinExistence type="inferred from homology"/>
<dbReference type="InterPro" id="IPR018317">
    <property type="entry name" value="QueC"/>
</dbReference>
<evidence type="ECO:0000256" key="9">
    <source>
        <dbReference type="ARBA" id="ARBA00039149"/>
    </source>
</evidence>
<evidence type="ECO:0000256" key="8">
    <source>
        <dbReference type="ARBA" id="ARBA00037993"/>
    </source>
</evidence>
<evidence type="ECO:0000256" key="2">
    <source>
        <dbReference type="ARBA" id="ARBA00022598"/>
    </source>
</evidence>
<dbReference type="InterPro" id="IPR014729">
    <property type="entry name" value="Rossmann-like_a/b/a_fold"/>
</dbReference>
<evidence type="ECO:0000256" key="3">
    <source>
        <dbReference type="ARBA" id="ARBA00022723"/>
    </source>
</evidence>
<gene>
    <name evidence="12" type="primary">queC_2</name>
    <name evidence="11" type="synonym">queC</name>
    <name evidence="12" type="ORF">PS732_05106</name>
</gene>
<dbReference type="EMBL" id="CABVIJ010000032">
    <property type="protein sequence ID" value="VVP45087.1"/>
    <property type="molecule type" value="Genomic_DNA"/>
</dbReference>
<accession>A0A0B7DCQ7</accession>
<dbReference type="SUPFAM" id="SSF52402">
    <property type="entry name" value="Adenine nucleotide alpha hydrolases-like"/>
    <property type="match status" value="1"/>
</dbReference>
<comment type="similarity">
    <text evidence="8 11">Belongs to the QueC family.</text>
</comment>
<dbReference type="GO" id="GO:0008270">
    <property type="term" value="F:zinc ion binding"/>
    <property type="evidence" value="ECO:0007669"/>
    <property type="project" value="UniProtKB-UniRule"/>
</dbReference>
<dbReference type="PANTHER" id="PTHR42914">
    <property type="entry name" value="7-CYANO-7-DEAZAGUANINE SYNTHASE"/>
    <property type="match status" value="1"/>
</dbReference>
<dbReference type="GO" id="GO:0016879">
    <property type="term" value="F:ligase activity, forming carbon-nitrogen bonds"/>
    <property type="evidence" value="ECO:0007669"/>
    <property type="project" value="UniProtKB-UniRule"/>
</dbReference>
<keyword evidence="4 11" id="KW-0547">Nucleotide-binding</keyword>
<keyword evidence="6 11" id="KW-0862">Zinc</keyword>
<comment type="cofactor">
    <cofactor evidence="11">
        <name>Zn(2+)</name>
        <dbReference type="ChEBI" id="CHEBI:29105"/>
    </cofactor>
    <text evidence="11">Binds 1 zinc ion per subunit.</text>
</comment>
<dbReference type="AlphaFoldDB" id="A0A0B7DCQ7"/>
<keyword evidence="5 11" id="KW-0671">Queuosine biosynthesis</keyword>
<feature type="binding site" evidence="11">
    <location>
        <position position="214"/>
    </location>
    <ligand>
        <name>Zn(2+)</name>
        <dbReference type="ChEBI" id="CHEBI:29105"/>
    </ligand>
</feature>
<evidence type="ECO:0000256" key="5">
    <source>
        <dbReference type="ARBA" id="ARBA00022785"/>
    </source>
</evidence>
<evidence type="ECO:0000256" key="6">
    <source>
        <dbReference type="ARBA" id="ARBA00022833"/>
    </source>
</evidence>
<dbReference type="CDD" id="cd01995">
    <property type="entry name" value="QueC-like"/>
    <property type="match status" value="1"/>
</dbReference>
<comment type="caution">
    <text evidence="12">The sequence shown here is derived from an EMBL/GenBank/DDBJ whole genome shotgun (WGS) entry which is preliminary data.</text>
</comment>
<dbReference type="GO" id="GO:0005524">
    <property type="term" value="F:ATP binding"/>
    <property type="evidence" value="ECO:0007669"/>
    <property type="project" value="UniProtKB-UniRule"/>
</dbReference>
<keyword evidence="3 11" id="KW-0479">Metal-binding</keyword>
<comment type="function">
    <text evidence="11">Catalyzes the ATP-dependent conversion of 7-carboxy-7-deazaguanine (CDG) to 7-cyano-7-deazaguanine (preQ(0)).</text>
</comment>
<dbReference type="HAMAP" id="MF_01633">
    <property type="entry name" value="QueC"/>
    <property type="match status" value="1"/>
</dbReference>
<evidence type="ECO:0000313" key="12">
    <source>
        <dbReference type="EMBL" id="VVP45087.1"/>
    </source>
</evidence>
<organism evidence="12 13">
    <name type="scientific">Pseudomonas fluorescens</name>
    <dbReference type="NCBI Taxonomy" id="294"/>
    <lineage>
        <taxon>Bacteria</taxon>
        <taxon>Pseudomonadati</taxon>
        <taxon>Pseudomonadota</taxon>
        <taxon>Gammaproteobacteria</taxon>
        <taxon>Pseudomonadales</taxon>
        <taxon>Pseudomonadaceae</taxon>
        <taxon>Pseudomonas</taxon>
    </lineage>
</organism>
<evidence type="ECO:0000256" key="11">
    <source>
        <dbReference type="HAMAP-Rule" id="MF_01633"/>
    </source>
</evidence>
<dbReference type="Pfam" id="PF06508">
    <property type="entry name" value="QueC"/>
    <property type="match status" value="1"/>
</dbReference>
<keyword evidence="7 11" id="KW-0067">ATP-binding</keyword>
<evidence type="ECO:0000256" key="4">
    <source>
        <dbReference type="ARBA" id="ARBA00022741"/>
    </source>
</evidence>
<dbReference type="FunFam" id="3.40.50.620:FF:000131">
    <property type="entry name" value="7-cyano-7-deazaguanine synthase"/>
    <property type="match status" value="1"/>
</dbReference>